<reference evidence="1" key="1">
    <citation type="journal article" date="2012" name="J. Biol. Chem.">
        <title>Bacterial Biosynthetic Gene Clusters Encoding the Anti-cancer Haterumalide Class of Molecules: BIOGENESIS OF THE BROAD SPECTRUM ANTIFUNGAL AND ANTI-OOMYCETE COMPOUND, OOCYDIN A.</title>
        <authorList>
            <person name="Matilla M.A."/>
            <person name="Stockmann H."/>
            <person name="Leeper F.J."/>
            <person name="Salmond G.P."/>
        </authorList>
    </citation>
    <scope>NUCLEOTIDE SEQUENCE</scope>
    <source>
        <strain evidence="1">MSU97</strain>
    </source>
</reference>
<evidence type="ECO:0000313" key="1">
    <source>
        <dbReference type="EMBL" id="AFX60307.1"/>
    </source>
</evidence>
<accession>K7WLP8</accession>
<dbReference type="EMBL" id="JX315603">
    <property type="protein sequence ID" value="AFX60307.1"/>
    <property type="molecule type" value="Genomic_DNA"/>
</dbReference>
<dbReference type="AlphaFoldDB" id="K7WLP8"/>
<name>K7WLP8_SERMA</name>
<proteinExistence type="predicted"/>
<organism evidence="1">
    <name type="scientific">Serratia marcescens</name>
    <dbReference type="NCBI Taxonomy" id="615"/>
    <lineage>
        <taxon>Bacteria</taxon>
        <taxon>Pseudomonadati</taxon>
        <taxon>Pseudomonadota</taxon>
        <taxon>Gammaproteobacteria</taxon>
        <taxon>Enterobacterales</taxon>
        <taxon>Yersiniaceae</taxon>
        <taxon>Serratia</taxon>
    </lineage>
</organism>
<protein>
    <submittedName>
        <fullName evidence="1">Uncharacterized protein</fullName>
    </submittedName>
</protein>
<gene>
    <name evidence="1" type="primary">oocH</name>
</gene>
<sequence>MKVERVVTIDNHEIRLTFNFVVNFIAGQIKQCQTVFINFFTVSSLEMCTFFIRSSVPRQRKVAAPPAIRGLTVLTKSPGNAPASTDSENIRYHDFHCALLGGRFIKCCANQVYGVEWLFLH</sequence>